<dbReference type="EMBL" id="MK071983">
    <property type="protein sequence ID" value="AYV76241.1"/>
    <property type="molecule type" value="Genomic_DNA"/>
</dbReference>
<protein>
    <submittedName>
        <fullName evidence="1">Uncharacterized protein</fullName>
    </submittedName>
</protein>
<gene>
    <name evidence="1" type="ORF">Terrestrivirus5_63</name>
</gene>
<evidence type="ECO:0000313" key="1">
    <source>
        <dbReference type="EMBL" id="AYV76241.1"/>
    </source>
</evidence>
<sequence length="343" mass="38810">MIFSSYTDPYGNTFIKFTEEPTINDLHSCLTITSHSCHSDKAIIVVGISQKIVDKYNTAIKQKNEQLKFQTTDPLTHQRIYLMRNNANCPEMINGEIHACGISILVNFNGETYAIYHKDKTRNMLTCLGGTATAEEFGQQVQTELPYKAIGVREIIEETTGCVTINNEVFETSGIIVNPSLRNILTAKFSTPLFGVKVPDTYKVYGDIADPCTEYFRLLFHESNRDSRGNYVLEYLNHNETQYVMAIKMITFPISIGWDTYERDLTTIVTGLLKVKNITVSSAFLKKPTDGPIPISMVSLLANYINFGVENKNISVQTRSFDDTNFLRKNNFPPSINEFEINI</sequence>
<organism evidence="1">
    <name type="scientific">Terrestrivirus sp</name>
    <dbReference type="NCBI Taxonomy" id="2487775"/>
    <lineage>
        <taxon>Viruses</taxon>
        <taxon>Varidnaviria</taxon>
        <taxon>Bamfordvirae</taxon>
        <taxon>Nucleocytoviricota</taxon>
        <taxon>Megaviricetes</taxon>
        <taxon>Imitervirales</taxon>
        <taxon>Mimiviridae</taxon>
        <taxon>Klosneuvirinae</taxon>
    </lineage>
</organism>
<accession>A0A3G4ZQH0</accession>
<name>A0A3G4ZQH0_9VIRU</name>
<proteinExistence type="predicted"/>
<reference evidence="1" key="1">
    <citation type="submission" date="2018-10" db="EMBL/GenBank/DDBJ databases">
        <title>Hidden diversity of soil giant viruses.</title>
        <authorList>
            <person name="Schulz F."/>
            <person name="Alteio L."/>
            <person name="Goudeau D."/>
            <person name="Ryan E.M."/>
            <person name="Malmstrom R.R."/>
            <person name="Blanchard J."/>
            <person name="Woyke T."/>
        </authorList>
    </citation>
    <scope>NUCLEOTIDE SEQUENCE</scope>
    <source>
        <strain evidence="1">TEV1</strain>
    </source>
</reference>